<evidence type="ECO:0000259" key="7">
    <source>
        <dbReference type="PROSITE" id="PS50023"/>
    </source>
</evidence>
<proteinExistence type="predicted"/>
<dbReference type="OrthoDB" id="15627at2759"/>
<feature type="coiled-coil region" evidence="5">
    <location>
        <begin position="109"/>
        <end position="148"/>
    </location>
</feature>
<dbReference type="GO" id="GO:0046872">
    <property type="term" value="F:metal ion binding"/>
    <property type="evidence" value="ECO:0007669"/>
    <property type="project" value="UniProtKB-KW"/>
</dbReference>
<dbReference type="CDD" id="cd08368">
    <property type="entry name" value="LIM"/>
    <property type="match status" value="1"/>
</dbReference>
<dbReference type="InterPro" id="IPR001781">
    <property type="entry name" value="Znf_LIM"/>
</dbReference>
<dbReference type="GO" id="GO:0051496">
    <property type="term" value="P:positive regulation of stress fiber assembly"/>
    <property type="evidence" value="ECO:0007669"/>
    <property type="project" value="TreeGrafter"/>
</dbReference>
<evidence type="ECO:0000256" key="1">
    <source>
        <dbReference type="ARBA" id="ARBA00022723"/>
    </source>
</evidence>
<evidence type="ECO:0000256" key="4">
    <source>
        <dbReference type="PROSITE-ProRule" id="PRU00125"/>
    </source>
</evidence>
<feature type="domain" description="LIM zinc-binding" evidence="7">
    <location>
        <begin position="585"/>
        <end position="651"/>
    </location>
</feature>
<keyword evidence="9" id="KW-1185">Reference proteome</keyword>
<keyword evidence="1 4" id="KW-0479">Metal-binding</keyword>
<evidence type="ECO:0000313" key="8">
    <source>
        <dbReference type="EMBL" id="CAD6995844.1"/>
    </source>
</evidence>
<dbReference type="Proteomes" id="UP000606786">
    <property type="component" value="Unassembled WGS sequence"/>
</dbReference>
<evidence type="ECO:0000256" key="6">
    <source>
        <dbReference type="SAM" id="MobiDB-lite"/>
    </source>
</evidence>
<dbReference type="EMBL" id="CAJHJT010000001">
    <property type="protein sequence ID" value="CAD6995844.1"/>
    <property type="molecule type" value="Genomic_DNA"/>
</dbReference>
<dbReference type="SMART" id="SM00132">
    <property type="entry name" value="LIM"/>
    <property type="match status" value="1"/>
</dbReference>
<dbReference type="PROSITE" id="PS00478">
    <property type="entry name" value="LIM_DOMAIN_1"/>
    <property type="match status" value="1"/>
</dbReference>
<dbReference type="PANTHER" id="PTHR15551:SF3">
    <property type="entry name" value="LIM AND CALPONIN HOMOLOGY DOMAINS-CONTAINING PROTEIN 1"/>
    <property type="match status" value="1"/>
</dbReference>
<dbReference type="GO" id="GO:0032034">
    <property type="term" value="F:myosin II head/neck binding"/>
    <property type="evidence" value="ECO:0007669"/>
    <property type="project" value="TreeGrafter"/>
</dbReference>
<evidence type="ECO:0000256" key="2">
    <source>
        <dbReference type="ARBA" id="ARBA00022833"/>
    </source>
</evidence>
<gene>
    <name evidence="8" type="ORF">CCAP1982_LOCUS4545</name>
</gene>
<feature type="compositionally biased region" description="Low complexity" evidence="6">
    <location>
        <begin position="560"/>
        <end position="575"/>
    </location>
</feature>
<keyword evidence="3 4" id="KW-0440">LIM domain</keyword>
<dbReference type="Gene3D" id="2.10.110.10">
    <property type="entry name" value="Cysteine Rich Protein"/>
    <property type="match status" value="1"/>
</dbReference>
<dbReference type="GO" id="GO:0001725">
    <property type="term" value="C:stress fiber"/>
    <property type="evidence" value="ECO:0007669"/>
    <property type="project" value="TreeGrafter"/>
</dbReference>
<dbReference type="PANTHER" id="PTHR15551">
    <property type="entry name" value="LIM DOMAIN ONLY 7"/>
    <property type="match status" value="1"/>
</dbReference>
<keyword evidence="5" id="KW-0175">Coiled coil</keyword>
<dbReference type="Pfam" id="PF00412">
    <property type="entry name" value="LIM"/>
    <property type="match status" value="1"/>
</dbReference>
<evidence type="ECO:0000313" key="9">
    <source>
        <dbReference type="Proteomes" id="UP000606786"/>
    </source>
</evidence>
<protein>
    <submittedName>
        <fullName evidence="8">(Mediterranean fruit fly) hypothetical protein</fullName>
    </submittedName>
</protein>
<sequence length="656" mass="72640">MPNFHYIPGESRDSGVSENHSRQSSEHYTNSSEENDRHIDSPPHSLKSNELIFQNEALLTAAQTPLLQTVKGNSAESWTESATVAAAATKSLTEATATANAKMLSIEEKIREQEEVLRVERELLQLEQEELKRQRENLMLRENMARRELQHGAKMLMSANRRSLQDLNGVGMSLAGGVPLPNGATNLSYQTAVPQYALAAAHGMQQQAQQKFVAPMLSAQPNQQIYANVPNLEQQYYQVDVDYRKSMSDLQEFSKRHMLPPMPPTKPMRAMHVTTSGNALTAPNGADDFMAQRHTLNAQGYGGSLVKIAAPTAAPRGHTIYNNNNSNNNQQYQHQSTQNLCTVSGGNNNISVVNAVPTVANAQAALPGNMSRNTLHALSATPKPKYTDGWVQVQQRKSYDTNLANDPAWLSAYQQKRKSMPEPYHHAAYNNHWLVQEAEQRRIAEQRRGVSSSGTTPVHQQNGMKSASANGNSNGKPLPDSIIQTLTERVQSKGIGERKRFDNYNNPSAALDKSPLHAASTYYQQHQQQLTPNHQRHLSGSALAAMPPPQTNVNALTPHQQPQPQQQQQQQQQQQDKVLSVSGKKKCSHCGDELGRGAAMIIESLLLFYHINCFKCCVCHVQLGDGLNGTDVRVRNHKLHCQNCYSSDDGIKFSCV</sequence>
<comment type="caution">
    <text evidence="8">The sequence shown here is derived from an EMBL/GenBank/DDBJ whole genome shotgun (WGS) entry which is preliminary data.</text>
</comment>
<organism evidence="8 9">
    <name type="scientific">Ceratitis capitata</name>
    <name type="common">Mediterranean fruit fly</name>
    <name type="synonym">Tephritis capitata</name>
    <dbReference type="NCBI Taxonomy" id="7213"/>
    <lineage>
        <taxon>Eukaryota</taxon>
        <taxon>Metazoa</taxon>
        <taxon>Ecdysozoa</taxon>
        <taxon>Arthropoda</taxon>
        <taxon>Hexapoda</taxon>
        <taxon>Insecta</taxon>
        <taxon>Pterygota</taxon>
        <taxon>Neoptera</taxon>
        <taxon>Endopterygota</taxon>
        <taxon>Diptera</taxon>
        <taxon>Brachycera</taxon>
        <taxon>Muscomorpha</taxon>
        <taxon>Tephritoidea</taxon>
        <taxon>Tephritidae</taxon>
        <taxon>Ceratitis</taxon>
        <taxon>Ceratitis</taxon>
    </lineage>
</organism>
<dbReference type="AlphaFoldDB" id="A0A811UAB4"/>
<keyword evidence="2 4" id="KW-0862">Zinc</keyword>
<dbReference type="PROSITE" id="PS50023">
    <property type="entry name" value="LIM_DOMAIN_2"/>
    <property type="match status" value="1"/>
</dbReference>
<accession>A0A811UAB4</accession>
<reference evidence="8" key="1">
    <citation type="submission" date="2020-11" db="EMBL/GenBank/DDBJ databases">
        <authorList>
            <person name="Whitehead M."/>
        </authorList>
    </citation>
    <scope>NUCLEOTIDE SEQUENCE</scope>
    <source>
        <strain evidence="8">EGII</strain>
    </source>
</reference>
<evidence type="ECO:0000256" key="5">
    <source>
        <dbReference type="SAM" id="Coils"/>
    </source>
</evidence>
<feature type="compositionally biased region" description="Basic and acidic residues" evidence="6">
    <location>
        <begin position="10"/>
        <end position="25"/>
    </location>
</feature>
<feature type="compositionally biased region" description="Polar residues" evidence="6">
    <location>
        <begin position="449"/>
        <end position="475"/>
    </location>
</feature>
<evidence type="ECO:0000256" key="3">
    <source>
        <dbReference type="ARBA" id="ARBA00023038"/>
    </source>
</evidence>
<feature type="region of interest" description="Disordered" evidence="6">
    <location>
        <begin position="1"/>
        <end position="46"/>
    </location>
</feature>
<feature type="region of interest" description="Disordered" evidence="6">
    <location>
        <begin position="443"/>
        <end position="576"/>
    </location>
</feature>
<dbReference type="GO" id="GO:0051893">
    <property type="term" value="P:regulation of focal adhesion assembly"/>
    <property type="evidence" value="ECO:0007669"/>
    <property type="project" value="TreeGrafter"/>
</dbReference>
<name>A0A811UAB4_CERCA</name>